<name>A0AAV9RXM2_9TELE</name>
<gene>
    <name evidence="2" type="ORF">CRENBAI_017391</name>
</gene>
<evidence type="ECO:0000313" key="2">
    <source>
        <dbReference type="EMBL" id="KAK5613715.1"/>
    </source>
</evidence>
<proteinExistence type="predicted"/>
<feature type="region of interest" description="Disordered" evidence="1">
    <location>
        <begin position="75"/>
        <end position="115"/>
    </location>
</feature>
<protein>
    <submittedName>
        <fullName evidence="2">Uncharacterized protein</fullName>
    </submittedName>
</protein>
<accession>A0AAV9RXM2</accession>
<feature type="compositionally biased region" description="Basic and acidic residues" evidence="1">
    <location>
        <begin position="87"/>
        <end position="96"/>
    </location>
</feature>
<keyword evidence="3" id="KW-1185">Reference proteome</keyword>
<dbReference type="Proteomes" id="UP001311232">
    <property type="component" value="Unassembled WGS sequence"/>
</dbReference>
<evidence type="ECO:0000256" key="1">
    <source>
        <dbReference type="SAM" id="MobiDB-lite"/>
    </source>
</evidence>
<dbReference type="EMBL" id="JAHHUM010001193">
    <property type="protein sequence ID" value="KAK5613715.1"/>
    <property type="molecule type" value="Genomic_DNA"/>
</dbReference>
<comment type="caution">
    <text evidence="2">The sequence shown here is derived from an EMBL/GenBank/DDBJ whole genome shotgun (WGS) entry which is preliminary data.</text>
</comment>
<organism evidence="2 3">
    <name type="scientific">Crenichthys baileyi</name>
    <name type="common">White River springfish</name>
    <dbReference type="NCBI Taxonomy" id="28760"/>
    <lineage>
        <taxon>Eukaryota</taxon>
        <taxon>Metazoa</taxon>
        <taxon>Chordata</taxon>
        <taxon>Craniata</taxon>
        <taxon>Vertebrata</taxon>
        <taxon>Euteleostomi</taxon>
        <taxon>Actinopterygii</taxon>
        <taxon>Neopterygii</taxon>
        <taxon>Teleostei</taxon>
        <taxon>Neoteleostei</taxon>
        <taxon>Acanthomorphata</taxon>
        <taxon>Ovalentaria</taxon>
        <taxon>Atherinomorphae</taxon>
        <taxon>Cyprinodontiformes</taxon>
        <taxon>Goodeidae</taxon>
        <taxon>Crenichthys</taxon>
    </lineage>
</organism>
<evidence type="ECO:0000313" key="3">
    <source>
        <dbReference type="Proteomes" id="UP001311232"/>
    </source>
</evidence>
<dbReference type="AlphaFoldDB" id="A0AAV9RXM2"/>
<reference evidence="2 3" key="1">
    <citation type="submission" date="2021-06" db="EMBL/GenBank/DDBJ databases">
        <authorList>
            <person name="Palmer J.M."/>
        </authorList>
    </citation>
    <scope>NUCLEOTIDE SEQUENCE [LARGE SCALE GENOMIC DNA]</scope>
    <source>
        <strain evidence="2 3">MEX-2019</strain>
        <tissue evidence="2">Muscle</tissue>
    </source>
</reference>
<sequence>MLGLRVCIHRYLPGAGGDLCKFAQSTEGVAPVHVIQRLGAVPQQAEAHRLLGAVVLMLVAAPQLVLNDPGGGYEAEAADGHQGGGQEHPEAAHTAEHGGSGLGKRTRGQTKTDPEPGFFFYLLPAQEPMHLERTAFRSETLTSSPLSVQHYTSNKQQYSVPLPQAATRRNVTQDVFTAKTGSAAVTVEVKERLNSEQEAGKHMRWGQYSSPVNPRDAPSASGPTAPYFAPTLRLNRVSTRLSYCFFKEELPPGTFKVKP</sequence>
<feature type="region of interest" description="Disordered" evidence="1">
    <location>
        <begin position="195"/>
        <end position="224"/>
    </location>
</feature>